<name>A0A845SHL1_9GAMM</name>
<sequence length="382" mass="42138">MTVSGNAPGASPTRARVFYRLHWWLGLALGAFLSFMGLSGAVMSFEDDIMFASSPQARVTAPANAAALPLGMLIDRVMKQRPGDRLLSIQVEQAPDRAWTAAFLRPEGGRNHRIWVDPYGGQLRGEATGAAFFATVRNLHRYLAPGGNKGGIGHAITGAGALGLVFFALSGLYLRLGQGTRTLKDWLRPDFRLRGKDLYRMLHRVFGTWLAAVYLAIACSGLWWSYDSYRQGLTWLLSDGPLNHEAPVRSKKAAAPDAPPVDWDAAWRVARQRYGDNYQSALIFLPPPGRDIHIRVLPRHAAHDRAGDDLILDGRSLAIRRFTPYAALKPGPWIINNMDPIHTGMAFGLAGRILFALASLGLPMFFITGLLLYLRRRRIGDS</sequence>
<keyword evidence="1" id="KW-0472">Membrane</keyword>
<dbReference type="InterPro" id="IPR005625">
    <property type="entry name" value="PepSY-ass_TM"/>
</dbReference>
<keyword evidence="1" id="KW-1133">Transmembrane helix</keyword>
<dbReference type="AlphaFoldDB" id="A0A845SHL1"/>
<evidence type="ECO:0000313" key="3">
    <source>
        <dbReference type="Proteomes" id="UP000461443"/>
    </source>
</evidence>
<dbReference type="RefSeq" id="WP_162366079.1">
    <property type="nucleotide sequence ID" value="NZ_WUBS01000007.1"/>
</dbReference>
<organism evidence="2 3">
    <name type="scientific">Acerihabitans arboris</name>
    <dbReference type="NCBI Taxonomy" id="2691583"/>
    <lineage>
        <taxon>Bacteria</taxon>
        <taxon>Pseudomonadati</taxon>
        <taxon>Pseudomonadota</taxon>
        <taxon>Gammaproteobacteria</taxon>
        <taxon>Enterobacterales</taxon>
        <taxon>Pectobacteriaceae</taxon>
        <taxon>Acerihabitans</taxon>
    </lineage>
</organism>
<proteinExistence type="predicted"/>
<dbReference type="PANTHER" id="PTHR34219:SF3">
    <property type="entry name" value="BLL7967 PROTEIN"/>
    <property type="match status" value="1"/>
</dbReference>
<comment type="caution">
    <text evidence="2">The sequence shown here is derived from an EMBL/GenBank/DDBJ whole genome shotgun (WGS) entry which is preliminary data.</text>
</comment>
<dbReference type="EMBL" id="WUBS01000007">
    <property type="protein sequence ID" value="NDL63359.1"/>
    <property type="molecule type" value="Genomic_DNA"/>
</dbReference>
<keyword evidence="3" id="KW-1185">Reference proteome</keyword>
<protein>
    <recommendedName>
        <fullName evidence="4">PepSY domain-containing protein</fullName>
    </recommendedName>
</protein>
<evidence type="ECO:0000256" key="1">
    <source>
        <dbReference type="SAM" id="Phobius"/>
    </source>
</evidence>
<feature type="transmembrane region" description="Helical" evidence="1">
    <location>
        <begin position="21"/>
        <end position="45"/>
    </location>
</feature>
<dbReference type="Proteomes" id="UP000461443">
    <property type="component" value="Unassembled WGS sequence"/>
</dbReference>
<keyword evidence="1" id="KW-0812">Transmembrane</keyword>
<reference evidence="2 3" key="2">
    <citation type="submission" date="2020-02" db="EMBL/GenBank/DDBJ databases">
        <title>The new genus of Enterobacteriales.</title>
        <authorList>
            <person name="Kim I.S."/>
        </authorList>
    </citation>
    <scope>NUCLEOTIDE SEQUENCE [LARGE SCALE GENOMIC DNA]</scope>
    <source>
        <strain evidence="2 3">SAP-6</strain>
    </source>
</reference>
<accession>A0A845SHL1</accession>
<gene>
    <name evidence="2" type="ORF">GRH90_11455</name>
</gene>
<evidence type="ECO:0000313" key="2">
    <source>
        <dbReference type="EMBL" id="NDL63359.1"/>
    </source>
</evidence>
<feature type="transmembrane region" description="Helical" evidence="1">
    <location>
        <begin position="152"/>
        <end position="174"/>
    </location>
</feature>
<reference evidence="2 3" key="1">
    <citation type="submission" date="2019-12" db="EMBL/GenBank/DDBJ databases">
        <authorList>
            <person name="Lee S.D."/>
        </authorList>
    </citation>
    <scope>NUCLEOTIDE SEQUENCE [LARGE SCALE GENOMIC DNA]</scope>
    <source>
        <strain evidence="2 3">SAP-6</strain>
    </source>
</reference>
<feature type="transmembrane region" description="Helical" evidence="1">
    <location>
        <begin position="201"/>
        <end position="226"/>
    </location>
</feature>
<evidence type="ECO:0008006" key="4">
    <source>
        <dbReference type="Google" id="ProtNLM"/>
    </source>
</evidence>
<dbReference type="PANTHER" id="PTHR34219">
    <property type="entry name" value="IRON-REGULATED INNER MEMBRANE PROTEIN-RELATED"/>
    <property type="match status" value="1"/>
</dbReference>
<feature type="transmembrane region" description="Helical" evidence="1">
    <location>
        <begin position="353"/>
        <end position="374"/>
    </location>
</feature>
<dbReference type="Pfam" id="PF03929">
    <property type="entry name" value="PepSY_TM"/>
    <property type="match status" value="1"/>
</dbReference>